<evidence type="ECO:0000313" key="4">
    <source>
        <dbReference type="Proteomes" id="UP000777438"/>
    </source>
</evidence>
<keyword evidence="2" id="KW-1133">Transmembrane helix</keyword>
<gene>
    <name evidence="3" type="ORF">B0T10DRAFT_442949</name>
</gene>
<feature type="compositionally biased region" description="Basic and acidic residues" evidence="1">
    <location>
        <begin position="468"/>
        <end position="485"/>
    </location>
</feature>
<feature type="region of interest" description="Disordered" evidence="1">
    <location>
        <begin position="468"/>
        <end position="504"/>
    </location>
</feature>
<proteinExistence type="predicted"/>
<organism evidence="3 4">
    <name type="scientific">Thelonectria olida</name>
    <dbReference type="NCBI Taxonomy" id="1576542"/>
    <lineage>
        <taxon>Eukaryota</taxon>
        <taxon>Fungi</taxon>
        <taxon>Dikarya</taxon>
        <taxon>Ascomycota</taxon>
        <taxon>Pezizomycotina</taxon>
        <taxon>Sordariomycetes</taxon>
        <taxon>Hypocreomycetidae</taxon>
        <taxon>Hypocreales</taxon>
        <taxon>Nectriaceae</taxon>
        <taxon>Thelonectria</taxon>
    </lineage>
</organism>
<keyword evidence="2" id="KW-0472">Membrane</keyword>
<feature type="transmembrane region" description="Helical" evidence="2">
    <location>
        <begin position="16"/>
        <end position="37"/>
    </location>
</feature>
<reference evidence="3 4" key="1">
    <citation type="journal article" date="2021" name="Nat. Commun.">
        <title>Genetic determinants of endophytism in the Arabidopsis root mycobiome.</title>
        <authorList>
            <person name="Mesny F."/>
            <person name="Miyauchi S."/>
            <person name="Thiergart T."/>
            <person name="Pickel B."/>
            <person name="Atanasova L."/>
            <person name="Karlsson M."/>
            <person name="Huettel B."/>
            <person name="Barry K.W."/>
            <person name="Haridas S."/>
            <person name="Chen C."/>
            <person name="Bauer D."/>
            <person name="Andreopoulos W."/>
            <person name="Pangilinan J."/>
            <person name="LaButti K."/>
            <person name="Riley R."/>
            <person name="Lipzen A."/>
            <person name="Clum A."/>
            <person name="Drula E."/>
            <person name="Henrissat B."/>
            <person name="Kohler A."/>
            <person name="Grigoriev I.V."/>
            <person name="Martin F.M."/>
            <person name="Hacquard S."/>
        </authorList>
    </citation>
    <scope>NUCLEOTIDE SEQUENCE [LARGE SCALE GENOMIC DNA]</scope>
    <source>
        <strain evidence="3 4">MPI-CAGE-CH-0241</strain>
    </source>
</reference>
<evidence type="ECO:0000256" key="1">
    <source>
        <dbReference type="SAM" id="MobiDB-lite"/>
    </source>
</evidence>
<dbReference type="OrthoDB" id="3220769at2759"/>
<name>A0A9P9AQU6_9HYPO</name>
<accession>A0A9P9AQU6</accession>
<dbReference type="EMBL" id="JAGPYM010000015">
    <property type="protein sequence ID" value="KAH6886829.1"/>
    <property type="molecule type" value="Genomic_DNA"/>
</dbReference>
<dbReference type="Proteomes" id="UP000777438">
    <property type="component" value="Unassembled WGS sequence"/>
</dbReference>
<comment type="caution">
    <text evidence="3">The sequence shown here is derived from an EMBL/GenBank/DDBJ whole genome shotgun (WGS) entry which is preliminary data.</text>
</comment>
<feature type="compositionally biased region" description="Polar residues" evidence="1">
    <location>
        <begin position="487"/>
        <end position="504"/>
    </location>
</feature>
<protein>
    <submittedName>
        <fullName evidence="3">Uncharacterized protein</fullName>
    </submittedName>
</protein>
<dbReference type="AlphaFoldDB" id="A0A9P9AQU6"/>
<sequence>MYASWFQYPITRPYPFRWFTLVTIVGGVILAVIFSLINLASSGFYLNTIFTDDPNGTLSAPTPWFMKPPFNWESNLDVKCQPRLLSVGDRFFASSLGFQYEVKAITLLNADDAGTKRSLPSVAYLDNTLDDCFLSKLKFNLEKEDKSTSTSSWLSWTSSMTTTASCILVTDSGAMSLSLGVEYVADTAHEYMYVLEDNRTTHASVWWGTRLLNAYFTGVLQVMSQTRLENDDDSGYWVRAALDYTRTEVNSMDIRSPSFFNLSGWFLASTGDRPDNGVPELPYLDEHPKNFASPVVSEALHHARLLHSLVALDLGSCKSPNLLLNEEGLKYAISAPDDPNRQSGGLLYSYPWNSGIANRFASIPYAGTRGDDHLVPLNESYTALRSLTGKIGCKNATIVSQYICSVPQRKSTGTMLLAILIADLVFLQAAWKILNWVAEGMLPKDNAQVRMCEGCVAAHYQQVQMEKLSEDGKRASTFEEARPDDGSTAQLIDRSGQSEQENHH</sequence>
<keyword evidence="4" id="KW-1185">Reference proteome</keyword>
<keyword evidence="2" id="KW-0812">Transmembrane</keyword>
<evidence type="ECO:0000256" key="2">
    <source>
        <dbReference type="SAM" id="Phobius"/>
    </source>
</evidence>
<evidence type="ECO:0000313" key="3">
    <source>
        <dbReference type="EMBL" id="KAH6886829.1"/>
    </source>
</evidence>